<dbReference type="PRINTS" id="PR00505">
    <property type="entry name" value="D12N6MTFRASE"/>
</dbReference>
<reference evidence="5" key="1">
    <citation type="submission" date="2018-08" db="EMBL/GenBank/DDBJ databases">
        <authorList>
            <person name="Chevrot R."/>
        </authorList>
    </citation>
    <scope>NUCLEOTIDE SEQUENCE [LARGE SCALE GENOMIC DNA]</scope>
</reference>
<dbReference type="REBASE" id="269148">
    <property type="entry name" value="M.PalBLR1ORF13063P"/>
</dbReference>
<protein>
    <submittedName>
        <fullName evidence="4">DNA methyltransferase</fullName>
    </submittedName>
</protein>
<dbReference type="EMBL" id="LS992241">
    <property type="protein sequence ID" value="SYX84641.1"/>
    <property type="molecule type" value="Genomic_DNA"/>
</dbReference>
<dbReference type="GO" id="GO:0043565">
    <property type="term" value="F:sequence-specific DNA binding"/>
    <property type="evidence" value="ECO:0007669"/>
    <property type="project" value="TreeGrafter"/>
</dbReference>
<dbReference type="Gene3D" id="3.40.50.150">
    <property type="entry name" value="Vaccinia Virus protein VP39"/>
    <property type="match status" value="2"/>
</dbReference>
<dbReference type="GO" id="GO:0006298">
    <property type="term" value="P:mismatch repair"/>
    <property type="evidence" value="ECO:0007669"/>
    <property type="project" value="TreeGrafter"/>
</dbReference>
<accession>A0A383RD64</accession>
<dbReference type="InterPro" id="IPR012327">
    <property type="entry name" value="MeTrfase_D12"/>
</dbReference>
<organism evidence="4 5">
    <name type="scientific">Paenibacillus alvei</name>
    <name type="common">Bacillus alvei</name>
    <dbReference type="NCBI Taxonomy" id="44250"/>
    <lineage>
        <taxon>Bacteria</taxon>
        <taxon>Bacillati</taxon>
        <taxon>Bacillota</taxon>
        <taxon>Bacilli</taxon>
        <taxon>Bacillales</taxon>
        <taxon>Paenibacillaceae</taxon>
        <taxon>Paenibacillus</taxon>
    </lineage>
</organism>
<keyword evidence="1 4" id="KW-0489">Methyltransferase</keyword>
<evidence type="ECO:0000256" key="3">
    <source>
        <dbReference type="ARBA" id="ARBA00022691"/>
    </source>
</evidence>
<dbReference type="InterPro" id="IPR029063">
    <property type="entry name" value="SAM-dependent_MTases_sf"/>
</dbReference>
<proteinExistence type="predicted"/>
<dbReference type="GO" id="GO:0009307">
    <property type="term" value="P:DNA restriction-modification system"/>
    <property type="evidence" value="ECO:0007669"/>
    <property type="project" value="InterPro"/>
</dbReference>
<dbReference type="PANTHER" id="PTHR30481:SF4">
    <property type="entry name" value="SITE-SPECIFIC DNA-METHYLTRANSFERASE (ADENINE-SPECIFIC)"/>
    <property type="match status" value="1"/>
</dbReference>
<dbReference type="Pfam" id="PF02086">
    <property type="entry name" value="MethyltransfD12"/>
    <property type="match status" value="1"/>
</dbReference>
<dbReference type="SUPFAM" id="SSF53335">
    <property type="entry name" value="S-adenosyl-L-methionine-dependent methyltransferases"/>
    <property type="match status" value="1"/>
</dbReference>
<evidence type="ECO:0000313" key="4">
    <source>
        <dbReference type="EMBL" id="SYX84641.1"/>
    </source>
</evidence>
<dbReference type="GO" id="GO:1904047">
    <property type="term" value="F:S-adenosyl-L-methionine binding"/>
    <property type="evidence" value="ECO:0007669"/>
    <property type="project" value="TreeGrafter"/>
</dbReference>
<dbReference type="PANTHER" id="PTHR30481">
    <property type="entry name" value="DNA ADENINE METHYLASE"/>
    <property type="match status" value="1"/>
</dbReference>
<evidence type="ECO:0000256" key="1">
    <source>
        <dbReference type="ARBA" id="ARBA00022603"/>
    </source>
</evidence>
<keyword evidence="3" id="KW-0949">S-adenosyl-L-methionine</keyword>
<dbReference type="Proteomes" id="UP000304148">
    <property type="component" value="Chromosome"/>
</dbReference>
<evidence type="ECO:0000313" key="5">
    <source>
        <dbReference type="Proteomes" id="UP000304148"/>
    </source>
</evidence>
<dbReference type="AlphaFoldDB" id="A0A383RD64"/>
<dbReference type="RefSeq" id="WP_138186511.1">
    <property type="nucleotide sequence ID" value="NZ_LS992241.1"/>
</dbReference>
<evidence type="ECO:0000256" key="2">
    <source>
        <dbReference type="ARBA" id="ARBA00022679"/>
    </source>
</evidence>
<keyword evidence="2 4" id="KW-0808">Transferase</keyword>
<sequence>MSIPRILHYPGSKWSMAEWIISNMPQHTTYLEPYFGSGAVLFSKQRAKLETVNDINGSVTNLFRVIRDRKEELSESIRWTPYSREEYEMSYHPPDEANEVERARIFLIRCWMARWVKTNKRTGWRHVVDWDRRPLSPAKEWTDLPHKILQTAERLHGVQIECEPALKVIERYQKSNVLIYADPPYLLDVRRGKMYEDEMSEDDHVELLAALKKHPGPAIVSGYAHDLYDDTLSEWKRETRRVQAEAGEIRTEVIWINPVAAAQVGGQLTMNL</sequence>
<name>A0A383RD64_PAEAL</name>
<dbReference type="InterPro" id="IPR012263">
    <property type="entry name" value="M_m6A_EcoRV"/>
</dbReference>
<dbReference type="PIRSF" id="PIRSF000398">
    <property type="entry name" value="M_m6A_EcoRV"/>
    <property type="match status" value="1"/>
</dbReference>
<gene>
    <name evidence="4" type="ORF">PBLR_13063</name>
</gene>
<dbReference type="GO" id="GO:0032259">
    <property type="term" value="P:methylation"/>
    <property type="evidence" value="ECO:0007669"/>
    <property type="project" value="UniProtKB-KW"/>
</dbReference>
<dbReference type="GO" id="GO:0009007">
    <property type="term" value="F:site-specific DNA-methyltransferase (adenine-specific) activity"/>
    <property type="evidence" value="ECO:0007669"/>
    <property type="project" value="UniProtKB-EC"/>
</dbReference>